<feature type="domain" description="Major facilitator superfamily (MFS) profile" evidence="9">
    <location>
        <begin position="1"/>
        <end position="407"/>
    </location>
</feature>
<dbReference type="Proteomes" id="UP001265746">
    <property type="component" value="Unassembled WGS sequence"/>
</dbReference>
<evidence type="ECO:0000256" key="5">
    <source>
        <dbReference type="ARBA" id="ARBA00022692"/>
    </source>
</evidence>
<dbReference type="GO" id="GO:0005886">
    <property type="term" value="C:plasma membrane"/>
    <property type="evidence" value="ECO:0007669"/>
    <property type="project" value="UniProtKB-SubCell"/>
</dbReference>
<feature type="transmembrane region" description="Helical" evidence="8">
    <location>
        <begin position="312"/>
        <end position="334"/>
    </location>
</feature>
<evidence type="ECO:0000256" key="3">
    <source>
        <dbReference type="ARBA" id="ARBA00008335"/>
    </source>
</evidence>
<proteinExistence type="inferred from homology"/>
<reference evidence="10" key="1">
    <citation type="submission" date="2023-06" db="EMBL/GenBank/DDBJ databases">
        <authorList>
            <person name="Noh H."/>
        </authorList>
    </citation>
    <scope>NUCLEOTIDE SEQUENCE</scope>
    <source>
        <strain evidence="10">DUCC20226</strain>
    </source>
</reference>
<evidence type="ECO:0000313" key="11">
    <source>
        <dbReference type="Proteomes" id="UP001265746"/>
    </source>
</evidence>
<comment type="caution">
    <text evidence="10">The sequence shown here is derived from an EMBL/GenBank/DDBJ whole genome shotgun (WGS) entry which is preliminary data.</text>
</comment>
<name>A0AAD9SNC8_PHOAM</name>
<dbReference type="PROSITE" id="PS50850">
    <property type="entry name" value="MFS"/>
    <property type="match status" value="1"/>
</dbReference>
<feature type="transmembrane region" description="Helical" evidence="8">
    <location>
        <begin position="69"/>
        <end position="89"/>
    </location>
</feature>
<dbReference type="EMBL" id="JAUJFL010000002">
    <property type="protein sequence ID" value="KAK2611022.1"/>
    <property type="molecule type" value="Genomic_DNA"/>
</dbReference>
<comment type="subcellular location">
    <subcellularLocation>
        <location evidence="2">Cell membrane</location>
    </subcellularLocation>
    <subcellularLocation>
        <location evidence="1">Membrane</location>
        <topology evidence="1">Multi-pass membrane protein</topology>
    </subcellularLocation>
</comment>
<evidence type="ECO:0000256" key="6">
    <source>
        <dbReference type="ARBA" id="ARBA00022989"/>
    </source>
</evidence>
<comment type="similarity">
    <text evidence="3">Belongs to the major facilitator superfamily.</text>
</comment>
<feature type="transmembrane region" description="Helical" evidence="8">
    <location>
        <begin position="346"/>
        <end position="364"/>
    </location>
</feature>
<feature type="transmembrane region" description="Helical" evidence="8">
    <location>
        <begin position="129"/>
        <end position="149"/>
    </location>
</feature>
<evidence type="ECO:0000256" key="8">
    <source>
        <dbReference type="SAM" id="Phobius"/>
    </source>
</evidence>
<feature type="transmembrane region" description="Helical" evidence="8">
    <location>
        <begin position="12"/>
        <end position="33"/>
    </location>
</feature>
<dbReference type="PANTHER" id="PTHR23502">
    <property type="entry name" value="MAJOR FACILITATOR SUPERFAMILY"/>
    <property type="match status" value="1"/>
</dbReference>
<feature type="transmembrane region" description="Helical" evidence="8">
    <location>
        <begin position="242"/>
        <end position="266"/>
    </location>
</feature>
<keyword evidence="7 8" id="KW-0472">Membrane</keyword>
<dbReference type="Pfam" id="PF07690">
    <property type="entry name" value="MFS_1"/>
    <property type="match status" value="1"/>
</dbReference>
<evidence type="ECO:0000256" key="1">
    <source>
        <dbReference type="ARBA" id="ARBA00004141"/>
    </source>
</evidence>
<accession>A0AAD9SNC8</accession>
<dbReference type="InterPro" id="IPR011701">
    <property type="entry name" value="MFS"/>
</dbReference>
<feature type="transmembrane region" description="Helical" evidence="8">
    <location>
        <begin position="384"/>
        <end position="402"/>
    </location>
</feature>
<feature type="transmembrane region" description="Helical" evidence="8">
    <location>
        <begin position="287"/>
        <end position="306"/>
    </location>
</feature>
<dbReference type="SUPFAM" id="SSF103473">
    <property type="entry name" value="MFS general substrate transporter"/>
    <property type="match status" value="1"/>
</dbReference>
<keyword evidence="6 8" id="KW-1133">Transmembrane helix</keyword>
<evidence type="ECO:0000256" key="4">
    <source>
        <dbReference type="ARBA" id="ARBA00022475"/>
    </source>
</evidence>
<evidence type="ECO:0000256" key="2">
    <source>
        <dbReference type="ARBA" id="ARBA00004236"/>
    </source>
</evidence>
<evidence type="ECO:0000259" key="9">
    <source>
        <dbReference type="PROSITE" id="PS50850"/>
    </source>
</evidence>
<dbReference type="FunFam" id="1.20.1250.20:FF:000082">
    <property type="entry name" value="MFS multidrug transporter, putative"/>
    <property type="match status" value="1"/>
</dbReference>
<dbReference type="InterPro" id="IPR020846">
    <property type="entry name" value="MFS_dom"/>
</dbReference>
<keyword evidence="4" id="KW-1003">Cell membrane</keyword>
<feature type="transmembrane region" description="Helical" evidence="8">
    <location>
        <begin position="197"/>
        <end position="222"/>
    </location>
</feature>
<keyword evidence="11" id="KW-1185">Reference proteome</keyword>
<dbReference type="CDD" id="cd17323">
    <property type="entry name" value="MFS_Tpo1_MDR_like"/>
    <property type="match status" value="1"/>
</dbReference>
<protein>
    <recommendedName>
        <fullName evidence="9">Major facilitator superfamily (MFS) profile domain-containing protein</fullName>
    </recommendedName>
</protein>
<feature type="transmembrane region" description="Helical" evidence="8">
    <location>
        <begin position="101"/>
        <end position="123"/>
    </location>
</feature>
<dbReference type="PANTHER" id="PTHR23502:SF68">
    <property type="entry name" value="MULTIDRUG TRANSPORTER, PUTATIVE (AFU_ORTHOLOGUE AFUA_3G01120)-RELATED"/>
    <property type="match status" value="1"/>
</dbReference>
<dbReference type="Gene3D" id="1.20.1250.20">
    <property type="entry name" value="MFS general substrate transporter like domains"/>
    <property type="match status" value="1"/>
</dbReference>
<organism evidence="10 11">
    <name type="scientific">Phomopsis amygdali</name>
    <name type="common">Fusicoccum amygdali</name>
    <dbReference type="NCBI Taxonomy" id="1214568"/>
    <lineage>
        <taxon>Eukaryota</taxon>
        <taxon>Fungi</taxon>
        <taxon>Dikarya</taxon>
        <taxon>Ascomycota</taxon>
        <taxon>Pezizomycotina</taxon>
        <taxon>Sordariomycetes</taxon>
        <taxon>Sordariomycetidae</taxon>
        <taxon>Diaporthales</taxon>
        <taxon>Diaporthaceae</taxon>
        <taxon>Diaporthe</taxon>
    </lineage>
</organism>
<sequence length="414" mass="45478">MTEFNNDSSILATFVVSIYFLGFAFGPLVVAPMSEVYGRVYVYHVGNIAFTSFSIAAACSVNIGMLMAFRFLMGLVGCVPTTIGVGSIVDMIPLEKRGRAISLWAVGPLLGSCVGSLAGGYLIEAAGWRWIYGLLAIMGGIFSILAFLIMRETYAPVLLARKARHLRIESGNSMLRDKFETKGSQHIKMALKRPFKLLLTTPLVITVALFVGIVYGILYLLISTFSFVYPDQYHFDEGTTGLSFLPAGLGMLIGVQAFGHIHDYLVRRARKGMGPDDEYRPEVKLNPWLIVPTGLTLPIGLLIYGWTAQYRIHWIVPMLGVIVFSAGLTGTTMSIQNYQVDSYPKFAASVSAATMLFRSLLGALTPLGGLDMYQKLGLGWGNSLLAFICLVSFPVPVLLYFYGPRLRQRFDPVL</sequence>
<dbReference type="GO" id="GO:0022857">
    <property type="term" value="F:transmembrane transporter activity"/>
    <property type="evidence" value="ECO:0007669"/>
    <property type="project" value="InterPro"/>
</dbReference>
<keyword evidence="5 8" id="KW-0812">Transmembrane</keyword>
<dbReference type="InterPro" id="IPR036259">
    <property type="entry name" value="MFS_trans_sf"/>
</dbReference>
<gene>
    <name evidence="10" type="ORF">N8I77_004405</name>
</gene>
<evidence type="ECO:0000256" key="7">
    <source>
        <dbReference type="ARBA" id="ARBA00023136"/>
    </source>
</evidence>
<evidence type="ECO:0000313" key="10">
    <source>
        <dbReference type="EMBL" id="KAK2611022.1"/>
    </source>
</evidence>
<dbReference type="AlphaFoldDB" id="A0AAD9SNC8"/>
<feature type="transmembrane region" description="Helical" evidence="8">
    <location>
        <begin position="40"/>
        <end position="63"/>
    </location>
</feature>